<feature type="compositionally biased region" description="Basic and acidic residues" evidence="1">
    <location>
        <begin position="241"/>
        <end position="269"/>
    </location>
</feature>
<comment type="caution">
    <text evidence="3">The sequence shown here is derived from an EMBL/GenBank/DDBJ whole genome shotgun (WGS) entry which is preliminary data.</text>
</comment>
<feature type="domain" description="DUF6818" evidence="2">
    <location>
        <begin position="49"/>
        <end position="108"/>
    </location>
</feature>
<evidence type="ECO:0000313" key="4">
    <source>
        <dbReference type="Proteomes" id="UP000736787"/>
    </source>
</evidence>
<protein>
    <recommendedName>
        <fullName evidence="2">DUF6818 domain-containing protein</fullName>
    </recommendedName>
</protein>
<dbReference type="AlphaFoldDB" id="A0A8T1BLF0"/>
<evidence type="ECO:0000256" key="1">
    <source>
        <dbReference type="SAM" id="MobiDB-lite"/>
    </source>
</evidence>
<sequence length="285" mass="31966">MIQANKSTTPSAPHSPLLPPLLAMVRNTGTSNYSLSDIDRLLLLPTPWGTRERDSKSLRRKFKGPYGTRKPTGMPDTQPHIQKAKEDMQAIHEKASVVKVDDGEDDDQRGIEPGSVSTWTLMTPSTKTATEIALVCLRMLVVLPLDAENLVLPMSLSRRSPRFPAARQTEGSSKTYSKLHWFGGLTAAARRLPVMPRPTRQPLALGHAGGTRDELEAAKTRKVEDRRVEEERRPRSSSSRGEAESEERRRTERLEMEERVRRVREKARARTQELVMSIGAVTNNT</sequence>
<dbReference type="PANTHER" id="PTHR34409">
    <property type="entry name" value="SET DOMAIN-CONTAINING PROTEIN"/>
    <property type="match status" value="1"/>
</dbReference>
<feature type="compositionally biased region" description="Basic and acidic residues" evidence="1">
    <location>
        <begin position="210"/>
        <end position="234"/>
    </location>
</feature>
<dbReference type="PANTHER" id="PTHR34409:SF1">
    <property type="entry name" value="MYB-LIKE DOMAIN-CONTAINING PROTEIN"/>
    <property type="match status" value="1"/>
</dbReference>
<name>A0A8T1BLF0_9STRA</name>
<proteinExistence type="predicted"/>
<evidence type="ECO:0000313" key="3">
    <source>
        <dbReference type="EMBL" id="KAG2905631.1"/>
    </source>
</evidence>
<organism evidence="3 4">
    <name type="scientific">Phytophthora cactorum</name>
    <dbReference type="NCBI Taxonomy" id="29920"/>
    <lineage>
        <taxon>Eukaryota</taxon>
        <taxon>Sar</taxon>
        <taxon>Stramenopiles</taxon>
        <taxon>Oomycota</taxon>
        <taxon>Peronosporomycetes</taxon>
        <taxon>Peronosporales</taxon>
        <taxon>Peronosporaceae</taxon>
        <taxon>Phytophthora</taxon>
    </lineage>
</organism>
<dbReference type="Pfam" id="PF20681">
    <property type="entry name" value="DUF6818"/>
    <property type="match status" value="1"/>
</dbReference>
<gene>
    <name evidence="3" type="ORF">PC117_g20710</name>
</gene>
<dbReference type="InterPro" id="IPR049203">
    <property type="entry name" value="DUF6818"/>
</dbReference>
<accession>A0A8T1BLF0</accession>
<dbReference type="EMBL" id="RCMK01000984">
    <property type="protein sequence ID" value="KAG2905631.1"/>
    <property type="molecule type" value="Genomic_DNA"/>
</dbReference>
<feature type="region of interest" description="Disordered" evidence="1">
    <location>
        <begin position="49"/>
        <end position="78"/>
    </location>
</feature>
<dbReference type="Proteomes" id="UP000736787">
    <property type="component" value="Unassembled WGS sequence"/>
</dbReference>
<reference evidence="3" key="1">
    <citation type="submission" date="2018-10" db="EMBL/GenBank/DDBJ databases">
        <title>Effector identification in a new, highly contiguous assembly of the strawberry crown rot pathogen Phytophthora cactorum.</title>
        <authorList>
            <person name="Armitage A.D."/>
            <person name="Nellist C.F."/>
            <person name="Bates H."/>
            <person name="Vickerstaff R.J."/>
            <person name="Harrison R.J."/>
        </authorList>
    </citation>
    <scope>NUCLEOTIDE SEQUENCE</scope>
    <source>
        <strain evidence="3">4040</strain>
    </source>
</reference>
<evidence type="ECO:0000259" key="2">
    <source>
        <dbReference type="Pfam" id="PF20681"/>
    </source>
</evidence>
<feature type="region of interest" description="Disordered" evidence="1">
    <location>
        <begin position="192"/>
        <end position="269"/>
    </location>
</feature>
<dbReference type="VEuPathDB" id="FungiDB:PC110_g15905"/>